<dbReference type="SUPFAM" id="SSF53098">
    <property type="entry name" value="Ribonuclease H-like"/>
    <property type="match status" value="1"/>
</dbReference>
<keyword evidence="2" id="KW-1185">Reference proteome</keyword>
<dbReference type="InterPro" id="IPR012337">
    <property type="entry name" value="RNaseH-like_sf"/>
</dbReference>
<dbReference type="GeneID" id="121502162"/>
<name>A0ABM4GPJ9_DROKI</name>
<dbReference type="Pfam" id="PF05380">
    <property type="entry name" value="Peptidase_A17"/>
    <property type="match status" value="1"/>
</dbReference>
<dbReference type="PANTHER" id="PTHR47331:SF4">
    <property type="entry name" value="PEPTIDASE S1 DOMAIN-CONTAINING PROTEIN"/>
    <property type="match status" value="1"/>
</dbReference>
<reference evidence="3" key="1">
    <citation type="submission" date="2025-08" db="UniProtKB">
        <authorList>
            <consortium name="RefSeq"/>
        </authorList>
    </citation>
    <scope>IDENTIFICATION</scope>
    <source>
        <strain evidence="3">14028-0561.14</strain>
        <tissue evidence="3">Whole fly</tissue>
    </source>
</reference>
<sequence length="1003" mass="113348">MAEVPSTSSSATYYLPHHAVLKPESTTTKVRVVFNASSPSANGTSLNDILYAGPVLQSDLTIQILKWRYFRFVFNADIEKMYRQIWVDPQHTPFQRILFRNSNGELRDYELKTVTFGVNCAPFLAIRVLQKLADDEESRYPQASHIIRHFMYVDDVLAGADSKIEAKVAIRELQGALGSAGFPLRKWTSNSKDILANIQSDHLLRADFLEIDAESTAKTLGVRWKATSDEFFFIPPELTAGSSFTKRQVLSQIAKLFDPAGWLAPFIVQAKMFMQEIWLQDLAWDDDLPRDFCQRWVDFLGHYSALDQIRIPRWVAFRPHLKIEHHGFCDASQKAYGAAIYVRVEAGATVMVNLLTAKTRVAPVKTVSLPRLELCGALLLSEMASAILPEMPGPASALYCWTDSTIVLAWLHRPACHWTTFVANRVTKITQFTQVERWAHVRSEHNPADLASRGVGLQDLADSQLWWHGPAWLQRPRGEWPIPGNDSPVTDLEKRAVRVHVAKAPPEDLLDRFSTLDKALRVFAYVHRFIQRARKILSPVEDHLTASEIAAAERLLIFVTQRRHFVLEIGCLSQKRPVPASSPVQNLNPFLDSQGLMRACGRVTSSDLLQYDERHPVILPYDCHLSRLLVRFTHHITLHGGNQLMIRLIRSKFWIPRVRNLVKAVIYSCKICVIHKKKLQTQLMGDLPQERTAFSRPFTFSGVDYAGPFDIKNYTGRACLITKGYVLVFVCFCTKAIHLEPTSDLTTEKFLAAFARFVSRRGCPRQVQSDNGKTFVGAATLLSRDFLQAVKEAVTGAYSHQQLLWQFIPPGAPHMGGLWEAGVKSFKTLFYKSTATRKYTFEELSTLLARIEACLNSRPLAPMSEDPADLLALTPGHFLVGGPLLAVVEPEIKGDATAIINRWQHLKALNQQFRLRWKDEYLKELHKRNKWRGPARNLQVGDMVVVKEDNLPSNEWRLGRIDAVFPGADGHVRVVDIRTARGLIKRPIAKLVLLPTEASASPQ</sequence>
<evidence type="ECO:0000313" key="2">
    <source>
        <dbReference type="Proteomes" id="UP001652661"/>
    </source>
</evidence>
<dbReference type="SUPFAM" id="SSF56672">
    <property type="entry name" value="DNA/RNA polymerases"/>
    <property type="match status" value="1"/>
</dbReference>
<dbReference type="RefSeq" id="XP_070144643.1">
    <property type="nucleotide sequence ID" value="XM_070288542.1"/>
</dbReference>
<dbReference type="InterPro" id="IPR041588">
    <property type="entry name" value="Integrase_H2C2"/>
</dbReference>
<dbReference type="PROSITE" id="PS50994">
    <property type="entry name" value="INTEGRASE"/>
    <property type="match status" value="1"/>
</dbReference>
<dbReference type="Pfam" id="PF00078">
    <property type="entry name" value="RVT_1"/>
    <property type="match status" value="1"/>
</dbReference>
<dbReference type="Gene3D" id="3.30.70.270">
    <property type="match status" value="1"/>
</dbReference>
<dbReference type="InterPro" id="IPR043128">
    <property type="entry name" value="Rev_trsase/Diguanyl_cyclase"/>
</dbReference>
<gene>
    <name evidence="3" type="primary">LOC121502162</name>
</gene>
<dbReference type="CDD" id="cd01644">
    <property type="entry name" value="RT_pepA17"/>
    <property type="match status" value="1"/>
</dbReference>
<accession>A0ABM4GPJ9</accession>
<dbReference type="Gene3D" id="1.10.340.70">
    <property type="match status" value="1"/>
</dbReference>
<dbReference type="Gene3D" id="3.30.420.10">
    <property type="entry name" value="Ribonuclease H-like superfamily/Ribonuclease H"/>
    <property type="match status" value="1"/>
</dbReference>
<feature type="domain" description="Integrase catalytic" evidence="1">
    <location>
        <begin position="693"/>
        <end position="883"/>
    </location>
</feature>
<dbReference type="InterPro" id="IPR043502">
    <property type="entry name" value="DNA/RNA_pol_sf"/>
</dbReference>
<dbReference type="Proteomes" id="UP001652661">
    <property type="component" value="Chromosome X"/>
</dbReference>
<evidence type="ECO:0000313" key="3">
    <source>
        <dbReference type="RefSeq" id="XP_070144643.1"/>
    </source>
</evidence>
<dbReference type="InterPro" id="IPR036397">
    <property type="entry name" value="RNaseH_sf"/>
</dbReference>
<proteinExistence type="predicted"/>
<dbReference type="InterPro" id="IPR040676">
    <property type="entry name" value="DUF5641"/>
</dbReference>
<dbReference type="Gene3D" id="3.10.10.10">
    <property type="entry name" value="HIV Type 1 Reverse Transcriptase, subunit A, domain 1"/>
    <property type="match status" value="1"/>
</dbReference>
<dbReference type="Pfam" id="PF17921">
    <property type="entry name" value="Integrase_H2C2"/>
    <property type="match status" value="1"/>
</dbReference>
<protein>
    <recommendedName>
        <fullName evidence="1">Integrase catalytic domain-containing protein</fullName>
    </recommendedName>
</protein>
<dbReference type="InterPro" id="IPR001584">
    <property type="entry name" value="Integrase_cat-core"/>
</dbReference>
<dbReference type="InterPro" id="IPR000477">
    <property type="entry name" value="RT_dom"/>
</dbReference>
<organism evidence="2 3">
    <name type="scientific">Drosophila kikkawai</name>
    <name type="common">Fruit fly</name>
    <dbReference type="NCBI Taxonomy" id="30033"/>
    <lineage>
        <taxon>Eukaryota</taxon>
        <taxon>Metazoa</taxon>
        <taxon>Ecdysozoa</taxon>
        <taxon>Arthropoda</taxon>
        <taxon>Hexapoda</taxon>
        <taxon>Insecta</taxon>
        <taxon>Pterygota</taxon>
        <taxon>Neoptera</taxon>
        <taxon>Endopterygota</taxon>
        <taxon>Diptera</taxon>
        <taxon>Brachycera</taxon>
        <taxon>Muscomorpha</taxon>
        <taxon>Ephydroidea</taxon>
        <taxon>Drosophilidae</taxon>
        <taxon>Drosophila</taxon>
        <taxon>Sophophora</taxon>
    </lineage>
</organism>
<evidence type="ECO:0000259" key="1">
    <source>
        <dbReference type="PROSITE" id="PS50994"/>
    </source>
</evidence>
<dbReference type="PANTHER" id="PTHR47331">
    <property type="entry name" value="PHD-TYPE DOMAIN-CONTAINING PROTEIN"/>
    <property type="match status" value="1"/>
</dbReference>
<dbReference type="Pfam" id="PF18701">
    <property type="entry name" value="DUF5641"/>
    <property type="match status" value="1"/>
</dbReference>
<dbReference type="InterPro" id="IPR008042">
    <property type="entry name" value="Retrotrans_Pao"/>
</dbReference>